<reference evidence="2 3" key="1">
    <citation type="submission" date="2023-01" db="EMBL/GenBank/DDBJ databases">
        <authorList>
            <person name="Whitehead M."/>
        </authorList>
    </citation>
    <scope>NUCLEOTIDE SEQUENCE [LARGE SCALE GENOMIC DNA]</scope>
</reference>
<organism evidence="2 3">
    <name type="scientific">Macrosiphum euphorbiae</name>
    <name type="common">potato aphid</name>
    <dbReference type="NCBI Taxonomy" id="13131"/>
    <lineage>
        <taxon>Eukaryota</taxon>
        <taxon>Metazoa</taxon>
        <taxon>Ecdysozoa</taxon>
        <taxon>Arthropoda</taxon>
        <taxon>Hexapoda</taxon>
        <taxon>Insecta</taxon>
        <taxon>Pterygota</taxon>
        <taxon>Neoptera</taxon>
        <taxon>Paraneoptera</taxon>
        <taxon>Hemiptera</taxon>
        <taxon>Sternorrhyncha</taxon>
        <taxon>Aphidomorpha</taxon>
        <taxon>Aphidoidea</taxon>
        <taxon>Aphididae</taxon>
        <taxon>Macrosiphini</taxon>
        <taxon>Macrosiphum</taxon>
    </lineage>
</organism>
<proteinExistence type="predicted"/>
<dbReference type="Proteomes" id="UP001160148">
    <property type="component" value="Unassembled WGS sequence"/>
</dbReference>
<protein>
    <submittedName>
        <fullName evidence="2">Uncharacterized protein</fullName>
    </submittedName>
</protein>
<gene>
    <name evidence="2" type="ORF">MEUPH1_LOCUS8143</name>
</gene>
<keyword evidence="3" id="KW-1185">Reference proteome</keyword>
<accession>A0AAV0W7Q6</accession>
<dbReference type="AlphaFoldDB" id="A0AAV0W7Q6"/>
<dbReference type="EMBL" id="CARXXK010000001">
    <property type="protein sequence ID" value="CAI6351831.1"/>
    <property type="molecule type" value="Genomic_DNA"/>
</dbReference>
<evidence type="ECO:0000313" key="3">
    <source>
        <dbReference type="Proteomes" id="UP001160148"/>
    </source>
</evidence>
<sequence length="114" mass="12009">MSHLPPTPLPRRLVSQRDASRDESTVQPACHRLHHRHLSKGFGCGSGGTGGGGGGVERFAHGSRTTMFRPVGSVLPSIETEENTNSTATTVVAQRLQSMSSGVVRVVSADTVFA</sequence>
<name>A0AAV0W7Q6_9HEMI</name>
<feature type="region of interest" description="Disordered" evidence="1">
    <location>
        <begin position="1"/>
        <end position="28"/>
    </location>
</feature>
<evidence type="ECO:0000313" key="2">
    <source>
        <dbReference type="EMBL" id="CAI6351831.1"/>
    </source>
</evidence>
<comment type="caution">
    <text evidence="2">The sequence shown here is derived from an EMBL/GenBank/DDBJ whole genome shotgun (WGS) entry which is preliminary data.</text>
</comment>
<evidence type="ECO:0000256" key="1">
    <source>
        <dbReference type="SAM" id="MobiDB-lite"/>
    </source>
</evidence>